<dbReference type="EMBL" id="CP088280">
    <property type="protein sequence ID" value="UGX91717.1"/>
    <property type="molecule type" value="Genomic_DNA"/>
</dbReference>
<feature type="region of interest" description="Disordered" evidence="1">
    <location>
        <begin position="41"/>
        <end position="71"/>
    </location>
</feature>
<evidence type="ECO:0000313" key="2">
    <source>
        <dbReference type="EMBL" id="NYY92312.1"/>
    </source>
</evidence>
<reference evidence="3 4" key="1">
    <citation type="journal article" date="2017" name="Syst. Appl. Microbiol.">
        <title>Soybeans inoculated with root zone soils of Canadian native legumes harbour diverse and novel Bradyrhizobium spp. that possess agricultural potential.</title>
        <authorList>
            <person name="Bromfield E.S.P."/>
            <person name="Cloutier S."/>
            <person name="Tambong J.T."/>
            <person name="Tran Thi T.V."/>
        </authorList>
    </citation>
    <scope>NUCLEOTIDE SEQUENCE [LARGE SCALE GENOMIC DNA]</scope>
    <source>
        <strain evidence="3 4">323S2</strain>
    </source>
</reference>
<dbReference type="RefSeq" id="WP_166350431.1">
    <property type="nucleotide sequence ID" value="NZ_CP088280.1"/>
</dbReference>
<accession>A0A7Z0TSB0</accession>
<name>A0A7Z0TSB0_9BRAD</name>
<protein>
    <submittedName>
        <fullName evidence="2">Uncharacterized protein</fullName>
    </submittedName>
</protein>
<evidence type="ECO:0000313" key="4">
    <source>
        <dbReference type="Proteomes" id="UP000564836"/>
    </source>
</evidence>
<organism evidence="2">
    <name type="scientific">Bradyrhizobium barranii subsp. barranii</name>
    <dbReference type="NCBI Taxonomy" id="2823807"/>
    <lineage>
        <taxon>Bacteria</taxon>
        <taxon>Pseudomonadati</taxon>
        <taxon>Pseudomonadota</taxon>
        <taxon>Alphaproteobacteria</taxon>
        <taxon>Hyphomicrobiales</taxon>
        <taxon>Nitrobacteraceae</taxon>
        <taxon>Bradyrhizobium</taxon>
        <taxon>Bradyrhizobium barranii</taxon>
    </lineage>
</organism>
<gene>
    <name evidence="3" type="ORF">G6321_00039120</name>
    <name evidence="2" type="ORF">G6321_29220</name>
</gene>
<sequence length="71" mass="8593">MYTTAIDDELRRIERDVVEGERRLAEQEALVIELKRQNQETAKAEAELERMRGEQRRRDQDRQRLLSRLQP</sequence>
<feature type="compositionally biased region" description="Basic and acidic residues" evidence="1">
    <location>
        <begin position="41"/>
        <end position="64"/>
    </location>
</feature>
<proteinExistence type="predicted"/>
<evidence type="ECO:0000313" key="3">
    <source>
        <dbReference type="EMBL" id="UGX91717.1"/>
    </source>
</evidence>
<dbReference type="EMBL" id="JACBFH010000001">
    <property type="protein sequence ID" value="NYY92312.1"/>
    <property type="molecule type" value="Genomic_DNA"/>
</dbReference>
<reference evidence="3 4" key="3">
    <citation type="journal article" date="2022" name="Int. J. Syst. Evol. Microbiol.">
        <title>Strains of Bradyrhizobium barranii sp. nov. associated with legumes native to Canada are symbionts of soybeans and belong to different subspecies (subsp. barranii subsp. nov. and subsp. apii subsp. nov.) and symbiovars (sv. glycinearum and sv. septentrionale).</title>
        <authorList>
            <person name="Bromfield E.S.P."/>
            <person name="Cloutier S."/>
            <person name="Wasai-Hara S."/>
            <person name="Minamisawa K."/>
        </authorList>
    </citation>
    <scope>NUCLEOTIDE SEQUENCE [LARGE SCALE GENOMIC DNA]</scope>
    <source>
        <strain evidence="3 4">323S2</strain>
    </source>
</reference>
<dbReference type="Proteomes" id="UP000564836">
    <property type="component" value="Chromosome"/>
</dbReference>
<evidence type="ECO:0000256" key="1">
    <source>
        <dbReference type="SAM" id="MobiDB-lite"/>
    </source>
</evidence>
<reference evidence="2" key="2">
    <citation type="submission" date="2020-06" db="EMBL/GenBank/DDBJ databases">
        <title>Whole Genome Sequence of Bradyrhizobium sp. Strain 323S2.</title>
        <authorList>
            <person name="Bromfield E.S.P."/>
        </authorList>
    </citation>
    <scope>NUCLEOTIDE SEQUENCE [LARGE SCALE GENOMIC DNA]</scope>
    <source>
        <strain evidence="2">323S2</strain>
    </source>
</reference>
<dbReference type="AlphaFoldDB" id="A0A7Z0TSB0"/>